<feature type="region of interest" description="Disordered" evidence="1">
    <location>
        <begin position="690"/>
        <end position="709"/>
    </location>
</feature>
<dbReference type="InterPro" id="IPR021085">
    <property type="entry name" value="AvrE_T3Es"/>
</dbReference>
<evidence type="ECO:0000313" key="3">
    <source>
        <dbReference type="Proteomes" id="UP000036325"/>
    </source>
</evidence>
<reference evidence="2 3" key="1">
    <citation type="submission" date="2015-02" db="EMBL/GenBank/DDBJ databases">
        <title>Pseudomonas helleri sp. nov. and Pseudomonas weihenstephanensis sp. nov., isolated from raw cows milk.</title>
        <authorList>
            <person name="von Neubeck M."/>
            <person name="Huptas C."/>
            <person name="Wenning M."/>
            <person name="Scherer S."/>
        </authorList>
    </citation>
    <scope>NUCLEOTIDE SEQUENCE [LARGE SCALE GENOMIC DNA]</scope>
    <source>
        <strain evidence="2 3">DSM 29166</strain>
    </source>
</reference>
<dbReference type="STRING" id="1608994.TU86_04405"/>
<name>A0A0J6IQN9_9PSED</name>
<comment type="caution">
    <text evidence="2">The sequence shown here is derived from an EMBL/GenBank/DDBJ whole genome shotgun (WGS) entry which is preliminary data.</text>
</comment>
<feature type="region of interest" description="Disordered" evidence="1">
    <location>
        <begin position="1380"/>
        <end position="1404"/>
    </location>
</feature>
<sequence>MAFNATLQHGKVVVQGSQAGREMADRLNQLPKRFMQDSAGVDKGQGLRFVDQKLNVFHLSCTPAAAAVFKSSRTQAASPEVINNPGRAHLGQVSGVHTTQEGDQFRLIEQRLHRFEPQTDTWLPDKDQGQYQRLGLTNEGALMKVPQGISDMSVEGTTQVSLMQSEDDMSLEIANTATGGAPARLTPVSESGEPVALTRIGLAGHTLFATTEDGELLRADLRSADKSLLQMHQVPVELPKSGAHVKGFMHDDNGQLNALVADNYKQLHSNPLTDNPRFLPEWNLTDVMLKVVDRGVPGLDLKALAGSIDLGQRGKVALEGGTLMSWDSAAQSWDKTPHVDVDHLARGLDGRAYALQAGQLKELTTLKSQEPVHMGGSYDLAPPARAQTHVTLAEVMAGDEARIITGFAVENGKRFVSLDDKNQLHAHIDGKEKTLTFTTPTPLKALALDHLGNLYGQTQTDGLVRLDKADWQSPDVSDVAWRRVQLPDNQPLKSLRMGADQHLIASWGENNPQEKRWGEKNRRLDISAQGALQWGPVTSSSNKDASPISSVLMQGQMKGHINGTNAWSASSTVLGQTQEGVTESSAYFKGFGTHFKPVESFKEVGRDIQHYFKGRVGLQGLYANDKALRTELKNLANAQPATTDMTTRLEQLSLKTSTQPLADELKSALVLVEGKSAPLATRLGEMHGATVTPEHNGVTGKRPPSSDSSLNQMRQAFERLSPSQTNVTAALLRSYEGQGVALSKWSADVTRDVKNPTALVEGGLIHHALTLSRLSHLVTALEGEAPDLVKLGGELKGIMQDYHDSPVHKKSSQNINNFAQAEALYKNFKLLSKDLGTPGGALSFHISRLLGVAEGKGLKEALLQDILQSSSGQSLTSSRDKKKSVGLIAFDIQPVPIIEFFVGASREKSNSVSISRTDTGANVKIGMNTAHSLSGSIGTGVTPLSTGGGGVVGNVRLGTELELTVAHGRGSAIDFDVKEADLPNMLDSLFGGDLDGLLSLGADHKSGKTAKTGADLTVNVYAQARANVIGQERSGTLSGVMRAAIGGAASLNLAHWGNSHSVTQGDLDISESHGSDTQLLSRGGVSAGNFLGATLGMAQVEPNGAKLASYASPTVSFAVSFDRSVANSFNFTFTRPDAVKPEALAQVCDAFAQAFPEYRSALQALPLTATQDIGEQLQTVQRLFDTASAPVHKREQQHALKDQLDGLQRQHQQHAQNGRALSSVARTVSYVGLNGDSRHSWLNDASPANKAAIIRLLENQPELARTVKSLESSEGTSVSIGLELKPSVLRALESTLMKGQDGDGEIERALQNVDNVRVKSFGVSYSASRSDRRVFPLPLPLLSISSAAGISHAHKLLSAEFEYGQDQNTPLRMKFKDAMAAPERTDSNPALREQKIRDQLRTEV</sequence>
<dbReference type="RefSeq" id="WP_048363090.1">
    <property type="nucleotide sequence ID" value="NZ_JYLF01000002.1"/>
</dbReference>
<proteinExistence type="predicted"/>
<accession>A0A0J6IQN9</accession>
<feature type="compositionally biased region" description="Basic and acidic residues" evidence="1">
    <location>
        <begin position="1392"/>
        <end position="1404"/>
    </location>
</feature>
<dbReference type="Proteomes" id="UP000036325">
    <property type="component" value="Unassembled WGS sequence"/>
</dbReference>
<gene>
    <name evidence="2" type="ORF">TU86_04405</name>
</gene>
<evidence type="ECO:0000313" key="2">
    <source>
        <dbReference type="EMBL" id="KMN14553.1"/>
    </source>
</evidence>
<dbReference type="PATRIC" id="fig|1608994.3.peg.1470"/>
<organism evidence="2 3">
    <name type="scientific">Pseudomonas weihenstephanensis</name>
    <dbReference type="NCBI Taxonomy" id="1608994"/>
    <lineage>
        <taxon>Bacteria</taxon>
        <taxon>Pseudomonadati</taxon>
        <taxon>Pseudomonadota</taxon>
        <taxon>Gammaproteobacteria</taxon>
        <taxon>Pseudomonadales</taxon>
        <taxon>Pseudomonadaceae</taxon>
        <taxon>Pseudomonas</taxon>
    </lineage>
</organism>
<dbReference type="Pfam" id="PF11725">
    <property type="entry name" value="AvrE_T3Es"/>
    <property type="match status" value="1"/>
</dbReference>
<dbReference type="OrthoDB" id="6722206at2"/>
<protein>
    <submittedName>
        <fullName evidence="2">Membrane protein</fullName>
    </submittedName>
</protein>
<dbReference type="EMBL" id="JYLF01000002">
    <property type="protein sequence ID" value="KMN14553.1"/>
    <property type="molecule type" value="Genomic_DNA"/>
</dbReference>
<evidence type="ECO:0000256" key="1">
    <source>
        <dbReference type="SAM" id="MobiDB-lite"/>
    </source>
</evidence>